<comment type="caution">
    <text evidence="1">The sequence shown here is derived from an EMBL/GenBank/DDBJ whole genome shotgun (WGS) entry which is preliminary data.</text>
</comment>
<reference evidence="1 2" key="1">
    <citation type="submission" date="2023-08" db="EMBL/GenBank/DDBJ databases">
        <title>A Necator americanus chromosomal reference genome.</title>
        <authorList>
            <person name="Ilik V."/>
            <person name="Petrzelkova K.J."/>
            <person name="Pardy F."/>
            <person name="Fuh T."/>
            <person name="Niatou-Singa F.S."/>
            <person name="Gouil Q."/>
            <person name="Baker L."/>
            <person name="Ritchie M.E."/>
            <person name="Jex A.R."/>
            <person name="Gazzola D."/>
            <person name="Li H."/>
            <person name="Toshio Fujiwara R."/>
            <person name="Zhan B."/>
            <person name="Aroian R.V."/>
            <person name="Pafco B."/>
            <person name="Schwarz E.M."/>
        </authorList>
    </citation>
    <scope>NUCLEOTIDE SEQUENCE [LARGE SCALE GENOMIC DNA]</scope>
    <source>
        <strain evidence="1 2">Aroian</strain>
        <tissue evidence="1">Whole animal</tissue>
    </source>
</reference>
<evidence type="ECO:0000313" key="1">
    <source>
        <dbReference type="EMBL" id="KAK6766771.1"/>
    </source>
</evidence>
<protein>
    <submittedName>
        <fullName evidence="1">Uncharacterized protein</fullName>
    </submittedName>
</protein>
<dbReference type="EMBL" id="JAVFWL010000006">
    <property type="protein sequence ID" value="KAK6766771.1"/>
    <property type="molecule type" value="Genomic_DNA"/>
</dbReference>
<gene>
    <name evidence="1" type="primary">Necator_chrX.g26360</name>
    <name evidence="1" type="ORF">RB195_026193</name>
</gene>
<keyword evidence="2" id="KW-1185">Reference proteome</keyword>
<dbReference type="Proteomes" id="UP001303046">
    <property type="component" value="Unassembled WGS sequence"/>
</dbReference>
<sequence>MTSDIYDKKNKCASFRVTQRLLIGYNIYTTNSHSRKSQKIPLCKRNNQVIVYTIENLNLNFRTVAIHRLTFIFINPFQTKNHGIMELWNFTSIYPDCPNRILLQEELDD</sequence>
<evidence type="ECO:0000313" key="2">
    <source>
        <dbReference type="Proteomes" id="UP001303046"/>
    </source>
</evidence>
<organism evidence="1 2">
    <name type="scientific">Necator americanus</name>
    <name type="common">Human hookworm</name>
    <dbReference type="NCBI Taxonomy" id="51031"/>
    <lineage>
        <taxon>Eukaryota</taxon>
        <taxon>Metazoa</taxon>
        <taxon>Ecdysozoa</taxon>
        <taxon>Nematoda</taxon>
        <taxon>Chromadorea</taxon>
        <taxon>Rhabditida</taxon>
        <taxon>Rhabditina</taxon>
        <taxon>Rhabditomorpha</taxon>
        <taxon>Strongyloidea</taxon>
        <taxon>Ancylostomatidae</taxon>
        <taxon>Bunostominae</taxon>
        <taxon>Necator</taxon>
    </lineage>
</organism>
<proteinExistence type="predicted"/>
<accession>A0ABR1EY66</accession>
<name>A0ABR1EY66_NECAM</name>